<gene>
    <name evidence="3" type="ORF">EPA93_18740</name>
</gene>
<keyword evidence="1" id="KW-0479">Metal-binding</keyword>
<dbReference type="GO" id="GO:0008270">
    <property type="term" value="F:zinc ion binding"/>
    <property type="evidence" value="ECO:0007669"/>
    <property type="project" value="UniProtKB-KW"/>
</dbReference>
<keyword evidence="1" id="KW-0863">Zinc-finger</keyword>
<organism evidence="3 4">
    <name type="scientific">Ktedonosporobacter rubrisoli</name>
    <dbReference type="NCBI Taxonomy" id="2509675"/>
    <lineage>
        <taxon>Bacteria</taxon>
        <taxon>Bacillati</taxon>
        <taxon>Chloroflexota</taxon>
        <taxon>Ktedonobacteria</taxon>
        <taxon>Ktedonobacterales</taxon>
        <taxon>Ktedonosporobacteraceae</taxon>
        <taxon>Ktedonosporobacter</taxon>
    </lineage>
</organism>
<protein>
    <submittedName>
        <fullName evidence="3">SWIM zinc finger family protein</fullName>
    </submittedName>
</protein>
<dbReference type="Proteomes" id="UP000290365">
    <property type="component" value="Chromosome"/>
</dbReference>
<dbReference type="RefSeq" id="WP_129888974.1">
    <property type="nucleotide sequence ID" value="NZ_CP035758.1"/>
</dbReference>
<feature type="domain" description="SWIM-type" evidence="2">
    <location>
        <begin position="50"/>
        <end position="83"/>
    </location>
</feature>
<keyword evidence="1" id="KW-0862">Zinc</keyword>
<sequence length="445" mass="49423">MQVTTEQVIAMAPDAKSVAASKKLANVRHWKNSGYNTQALWGECQGSALYQVSVDLATFAAQCSCPSRKQPCKHSLALLLLVSDASSAITQAEPPQWVADWLAKRAETNKRKEAKVAEKAEKVKKAPSAAQLKTAEKRQALVSSGLERLDLWLNDIIRNGLGNIETQPASFWEKQAAQMVDAQAPGVAALIRNMAAVPGSSADWPEKLLAQLGQLALLTHAFRRIEQLEAPLQEEIRQLIGWSLKEDEVLTRGERITDDWLFLGQVLEENERGRAQRTWLYGKATRRAALLTQFAIAGTTFARTYPLGICQNMELIYWPGAVPQRAMLGNYNGASQALTEALPGAQTIEVFLKDVAAMLAHNPWQERFLSVLCNVVPFHDQHNDRWGVRDQEGHILHLRRGTYWNLLALSGGQPVDMAAEWDGRNLRPLGILVDSQYHLLITDTP</sequence>
<evidence type="ECO:0000256" key="1">
    <source>
        <dbReference type="PROSITE-ProRule" id="PRU00325"/>
    </source>
</evidence>
<proteinExistence type="predicted"/>
<keyword evidence="4" id="KW-1185">Reference proteome</keyword>
<dbReference type="Pfam" id="PF04434">
    <property type="entry name" value="SWIM"/>
    <property type="match status" value="1"/>
</dbReference>
<dbReference type="EMBL" id="CP035758">
    <property type="protein sequence ID" value="QBD77921.1"/>
    <property type="molecule type" value="Genomic_DNA"/>
</dbReference>
<evidence type="ECO:0000313" key="4">
    <source>
        <dbReference type="Proteomes" id="UP000290365"/>
    </source>
</evidence>
<name>A0A4V0YYZ3_KTERU</name>
<dbReference type="AlphaFoldDB" id="A0A4V0YYZ3"/>
<evidence type="ECO:0000259" key="2">
    <source>
        <dbReference type="PROSITE" id="PS50966"/>
    </source>
</evidence>
<dbReference type="OrthoDB" id="9816340at2"/>
<evidence type="ECO:0000313" key="3">
    <source>
        <dbReference type="EMBL" id="QBD77921.1"/>
    </source>
</evidence>
<reference evidence="3 4" key="1">
    <citation type="submission" date="2019-01" db="EMBL/GenBank/DDBJ databases">
        <title>Ktedonosporobacter rubrisoli SCAWS-G2.</title>
        <authorList>
            <person name="Huang Y."/>
            <person name="Yan B."/>
        </authorList>
    </citation>
    <scope>NUCLEOTIDE SEQUENCE [LARGE SCALE GENOMIC DNA]</scope>
    <source>
        <strain evidence="3 4">SCAWS-G2</strain>
    </source>
</reference>
<accession>A0A4V0YYZ3</accession>
<dbReference type="KEGG" id="kbs:EPA93_18740"/>
<dbReference type="InterPro" id="IPR007527">
    <property type="entry name" value="Znf_SWIM"/>
</dbReference>
<dbReference type="PROSITE" id="PS50966">
    <property type="entry name" value="ZF_SWIM"/>
    <property type="match status" value="1"/>
</dbReference>